<organism evidence="2">
    <name type="scientific">Cacopsylla melanoneura</name>
    <dbReference type="NCBI Taxonomy" id="428564"/>
    <lineage>
        <taxon>Eukaryota</taxon>
        <taxon>Metazoa</taxon>
        <taxon>Ecdysozoa</taxon>
        <taxon>Arthropoda</taxon>
        <taxon>Hexapoda</taxon>
        <taxon>Insecta</taxon>
        <taxon>Pterygota</taxon>
        <taxon>Neoptera</taxon>
        <taxon>Paraneoptera</taxon>
        <taxon>Hemiptera</taxon>
        <taxon>Sternorrhyncha</taxon>
        <taxon>Psylloidea</taxon>
        <taxon>Psyllidae</taxon>
        <taxon>Psyllinae</taxon>
        <taxon>Cacopsylla</taxon>
    </lineage>
</organism>
<keyword evidence="1" id="KW-0812">Transmembrane</keyword>
<reference evidence="2" key="1">
    <citation type="submission" date="2021-05" db="EMBL/GenBank/DDBJ databases">
        <authorList>
            <person name="Alioto T."/>
            <person name="Alioto T."/>
            <person name="Gomez Garrido J."/>
        </authorList>
    </citation>
    <scope>NUCLEOTIDE SEQUENCE</scope>
</reference>
<name>A0A8D9E2Q6_9HEMI</name>
<protein>
    <submittedName>
        <fullName evidence="2">Uncharacterized protein</fullName>
    </submittedName>
</protein>
<evidence type="ECO:0000313" key="2">
    <source>
        <dbReference type="EMBL" id="CAG6738598.1"/>
    </source>
</evidence>
<keyword evidence="1" id="KW-1133">Transmembrane helix</keyword>
<sequence length="99" mass="11499">MVSFPTQGSSFFVSLFQESRFWARVPSKFFSFRSCFTLSMYLILGLPLFLFPLTSTYSHSLSNILMDFFFPRGQTIGVFFPVPSLRSLSLSLYHVFSYF</sequence>
<proteinExistence type="predicted"/>
<dbReference type="EMBL" id="HBUF01408610">
    <property type="protein sequence ID" value="CAG6738598.1"/>
    <property type="molecule type" value="Transcribed_RNA"/>
</dbReference>
<dbReference type="AlphaFoldDB" id="A0A8D9E2Q6"/>
<evidence type="ECO:0000256" key="1">
    <source>
        <dbReference type="SAM" id="Phobius"/>
    </source>
</evidence>
<accession>A0A8D9E2Q6</accession>
<feature type="transmembrane region" description="Helical" evidence="1">
    <location>
        <begin position="30"/>
        <end position="53"/>
    </location>
</feature>
<keyword evidence="1" id="KW-0472">Membrane</keyword>